<comment type="function">
    <text evidence="11">Involved in the biosynthesis of isoprenoids. Catalyzes the 1,3-allylic rearrangement of the homoallylic substrate isopentenyl (IPP) to its allylic isomer, dimethylallyl diphosphate (DMAPP).</text>
</comment>
<dbReference type="EMBL" id="CP017839">
    <property type="protein sequence ID" value="APB01126.1"/>
    <property type="molecule type" value="Genomic_DNA"/>
</dbReference>
<dbReference type="PANTHER" id="PTHR43665:SF1">
    <property type="entry name" value="ISOPENTENYL-DIPHOSPHATE DELTA-ISOMERASE"/>
    <property type="match status" value="1"/>
</dbReference>
<feature type="binding site" evidence="11">
    <location>
        <position position="214"/>
    </location>
    <ligand>
        <name>FMN</name>
        <dbReference type="ChEBI" id="CHEBI:58210"/>
    </ligand>
</feature>
<evidence type="ECO:0000256" key="3">
    <source>
        <dbReference type="ARBA" id="ARBA00022630"/>
    </source>
</evidence>
<keyword evidence="8 11" id="KW-0414">Isoprene biosynthesis</keyword>
<dbReference type="NCBIfam" id="TIGR02151">
    <property type="entry name" value="IPP_isom_2"/>
    <property type="match status" value="1"/>
</dbReference>
<feature type="binding site" evidence="11">
    <location>
        <position position="184"/>
    </location>
    <ligand>
        <name>FMN</name>
        <dbReference type="ChEBI" id="CHEBI:58210"/>
    </ligand>
</feature>
<feature type="binding site" evidence="11">
    <location>
        <begin position="5"/>
        <end position="6"/>
    </location>
    <ligand>
        <name>substrate</name>
    </ligand>
</feature>
<protein>
    <recommendedName>
        <fullName evidence="11">Isopentenyl-diphosphate delta-isomerase</fullName>
        <shortName evidence="11">IPP isomerase</shortName>
        <ecNumber evidence="11">5.3.3.2</ecNumber>
    </recommendedName>
    <alternativeName>
        <fullName evidence="11">Isopentenyl diphosphate:dimethylallyl diphosphate isomerase</fullName>
    </alternativeName>
    <alternativeName>
        <fullName evidence="11">Isopentenyl pyrophosphate isomerase</fullName>
    </alternativeName>
    <alternativeName>
        <fullName evidence="11">Type 2 isopentenyl diphosphate isomerase</fullName>
        <shortName evidence="11">IDI-2</shortName>
    </alternativeName>
</protein>
<evidence type="ECO:0000256" key="4">
    <source>
        <dbReference type="ARBA" id="ARBA00022643"/>
    </source>
</evidence>
<keyword evidence="2 11" id="KW-0963">Cytoplasm</keyword>
<accession>A0ABC8B3U1</accession>
<keyword evidence="7 11" id="KW-0521">NADP</keyword>
<evidence type="ECO:0000256" key="6">
    <source>
        <dbReference type="ARBA" id="ARBA00022842"/>
    </source>
</evidence>
<dbReference type="InterPro" id="IPR013785">
    <property type="entry name" value="Aldolase_TIM"/>
</dbReference>
<comment type="catalytic activity">
    <reaction evidence="11">
        <text>isopentenyl diphosphate = dimethylallyl diphosphate</text>
        <dbReference type="Rhea" id="RHEA:23284"/>
        <dbReference type="ChEBI" id="CHEBI:57623"/>
        <dbReference type="ChEBI" id="CHEBI:128769"/>
        <dbReference type="EC" id="5.3.3.2"/>
    </reaction>
</comment>
<comment type="cofactor">
    <cofactor evidence="11">
        <name>NADPH</name>
        <dbReference type="ChEBI" id="CHEBI:57783"/>
    </cofactor>
</comment>
<dbReference type="GO" id="GO:0010181">
    <property type="term" value="F:FMN binding"/>
    <property type="evidence" value="ECO:0007669"/>
    <property type="project" value="UniProtKB-UniRule"/>
</dbReference>
<evidence type="ECO:0000256" key="2">
    <source>
        <dbReference type="ARBA" id="ARBA00022490"/>
    </source>
</evidence>
<dbReference type="KEGG" id="nsr:NS506_07101"/>
<dbReference type="RefSeq" id="WP_071344571.1">
    <property type="nucleotide sequence ID" value="NZ_CP017839.1"/>
</dbReference>
<comment type="similarity">
    <text evidence="11">Belongs to the IPP isomerase type 2 family.</text>
</comment>
<evidence type="ECO:0000256" key="11">
    <source>
        <dbReference type="HAMAP-Rule" id="MF_00354"/>
    </source>
</evidence>
<comment type="caution">
    <text evidence="11">Lacks conserved residue(s) required for the propagation of feature annotation.</text>
</comment>
<sequence length="345" mass="36373">MSGNRKDDHLRLAVEQWLAPVARNEFDDVRFVHHALAGIDRDEVDLGTTVAGLPWPVPLFINAMTGGSSRAGEVNRDLAIAARETGVPVATGSLSAYLRDASTARTYRVMRERNPDGCILANINATASVDDARRAVDLLQANVLQIHLNSIQEIVMPEGERSFRSWVPQLERITLGVGVPVIVKEVGFGLSRETIALLRDIGVAAADVSGRGGTNFALIENARRSGRDYAYLTHWGQSAPASLLEGGGLGLPLLASGGVRHPLDVARALALGATAVGASGQFLGVLTKGGVDALIDQIKSWLDQLTSLMTVLGATTPAALAGCDVVIGGELWDFCALRSAAVAGE</sequence>
<dbReference type="PIRSF" id="PIRSF003314">
    <property type="entry name" value="IPP_isomerase"/>
    <property type="match status" value="1"/>
</dbReference>
<comment type="subunit">
    <text evidence="10 11">Homooctamer. Dimer of tetramers.</text>
</comment>
<comment type="cofactor">
    <cofactor evidence="11">
        <name>Mg(2+)</name>
        <dbReference type="ChEBI" id="CHEBI:18420"/>
    </cofactor>
</comment>
<dbReference type="EC" id="5.3.3.2" evidence="11"/>
<feature type="binding site" evidence="11">
    <location>
        <begin position="279"/>
        <end position="280"/>
    </location>
    <ligand>
        <name>FMN</name>
        <dbReference type="ChEBI" id="CHEBI:58210"/>
    </ligand>
</feature>
<dbReference type="GO" id="GO:0005737">
    <property type="term" value="C:cytoplasm"/>
    <property type="evidence" value="ECO:0007669"/>
    <property type="project" value="UniProtKB-SubCell"/>
</dbReference>
<evidence type="ECO:0000256" key="1">
    <source>
        <dbReference type="ARBA" id="ARBA00001917"/>
    </source>
</evidence>
<evidence type="ECO:0000256" key="5">
    <source>
        <dbReference type="ARBA" id="ARBA00022723"/>
    </source>
</evidence>
<keyword evidence="5 11" id="KW-0479">Metal-binding</keyword>
<dbReference type="InterPro" id="IPR011179">
    <property type="entry name" value="IPdP_isomerase"/>
</dbReference>
<name>A0ABC8B3U1_9NOCA</name>
<dbReference type="Proteomes" id="UP000180166">
    <property type="component" value="Chromosome"/>
</dbReference>
<reference evidence="13 14" key="1">
    <citation type="submission" date="2016-10" db="EMBL/GenBank/DDBJ databases">
        <title>Genome sequence of Nocardia seriolae strain EM150506, isolated from Anguila japonica.</title>
        <authorList>
            <person name="Han H.-J."/>
        </authorList>
    </citation>
    <scope>NUCLEOTIDE SEQUENCE [LARGE SCALE GENOMIC DNA]</scope>
    <source>
        <strain evidence="13 14">EM150506</strain>
    </source>
</reference>
<evidence type="ECO:0000256" key="8">
    <source>
        <dbReference type="ARBA" id="ARBA00023229"/>
    </source>
</evidence>
<dbReference type="AlphaFoldDB" id="A0ABC8B3U1"/>
<dbReference type="Pfam" id="PF01070">
    <property type="entry name" value="FMN_dh"/>
    <property type="match status" value="1"/>
</dbReference>
<keyword evidence="9 11" id="KW-0413">Isomerase</keyword>
<proteinExistence type="inferred from homology"/>
<dbReference type="GO" id="GO:0000287">
    <property type="term" value="F:magnesium ion binding"/>
    <property type="evidence" value="ECO:0007669"/>
    <property type="project" value="UniProtKB-UniRule"/>
</dbReference>
<feature type="binding site" evidence="11">
    <location>
        <position position="209"/>
    </location>
    <ligand>
        <name>FMN</name>
        <dbReference type="ChEBI" id="CHEBI:58210"/>
    </ligand>
</feature>
<dbReference type="Gene3D" id="3.20.20.70">
    <property type="entry name" value="Aldolase class I"/>
    <property type="match status" value="1"/>
</dbReference>
<dbReference type="HAMAP" id="MF_00354">
    <property type="entry name" value="Idi_2"/>
    <property type="match status" value="1"/>
</dbReference>
<dbReference type="GO" id="GO:0070402">
    <property type="term" value="F:NADPH binding"/>
    <property type="evidence" value="ECO:0007669"/>
    <property type="project" value="UniProtKB-UniRule"/>
</dbReference>
<feature type="binding site" evidence="11">
    <location>
        <begin position="63"/>
        <end position="65"/>
    </location>
    <ligand>
        <name>FMN</name>
        <dbReference type="ChEBI" id="CHEBI:58210"/>
    </ligand>
</feature>
<comment type="cofactor">
    <cofactor evidence="1 11">
        <name>FMN</name>
        <dbReference type="ChEBI" id="CHEBI:58210"/>
    </cofactor>
</comment>
<gene>
    <name evidence="11" type="primary">fni</name>
    <name evidence="13" type="ORF">NS506_07101</name>
</gene>
<evidence type="ECO:0000256" key="9">
    <source>
        <dbReference type="ARBA" id="ARBA00023235"/>
    </source>
</evidence>
<dbReference type="PANTHER" id="PTHR43665">
    <property type="entry name" value="ISOPENTENYL-DIPHOSPHATE DELTA-ISOMERASE"/>
    <property type="match status" value="1"/>
</dbReference>
<feature type="binding site" evidence="11">
    <location>
        <position position="153"/>
    </location>
    <ligand>
        <name>Mg(2+)</name>
        <dbReference type="ChEBI" id="CHEBI:18420"/>
    </ligand>
</feature>
<comment type="subcellular location">
    <subcellularLocation>
        <location evidence="11">Cytoplasm</location>
    </subcellularLocation>
</comment>
<feature type="binding site" evidence="11">
    <location>
        <position position="93"/>
    </location>
    <ligand>
        <name>FMN</name>
        <dbReference type="ChEBI" id="CHEBI:58210"/>
    </ligand>
</feature>
<evidence type="ECO:0000259" key="12">
    <source>
        <dbReference type="Pfam" id="PF01070"/>
    </source>
</evidence>
<evidence type="ECO:0000313" key="14">
    <source>
        <dbReference type="Proteomes" id="UP000180166"/>
    </source>
</evidence>
<dbReference type="GO" id="GO:0008299">
    <property type="term" value="P:isoprenoid biosynthetic process"/>
    <property type="evidence" value="ECO:0007669"/>
    <property type="project" value="UniProtKB-UniRule"/>
</dbReference>
<evidence type="ECO:0000256" key="10">
    <source>
        <dbReference type="ARBA" id="ARBA00025810"/>
    </source>
</evidence>
<evidence type="ECO:0000313" key="13">
    <source>
        <dbReference type="EMBL" id="APB01126.1"/>
    </source>
</evidence>
<feature type="domain" description="FMN-dependent dehydrogenase" evidence="12">
    <location>
        <begin position="165"/>
        <end position="320"/>
    </location>
</feature>
<dbReference type="InterPro" id="IPR000262">
    <property type="entry name" value="FMN-dep_DH"/>
</dbReference>
<dbReference type="SUPFAM" id="SSF51395">
    <property type="entry name" value="FMN-linked oxidoreductases"/>
    <property type="match status" value="1"/>
</dbReference>
<feature type="binding site" evidence="11">
    <location>
        <position position="152"/>
    </location>
    <ligand>
        <name>substrate</name>
    </ligand>
</feature>
<feature type="binding site" evidence="11">
    <location>
        <position position="122"/>
    </location>
    <ligand>
        <name>FMN</name>
        <dbReference type="ChEBI" id="CHEBI:58210"/>
    </ligand>
</feature>
<keyword evidence="3 11" id="KW-0285">Flavoprotein</keyword>
<evidence type="ECO:0000256" key="7">
    <source>
        <dbReference type="ARBA" id="ARBA00022857"/>
    </source>
</evidence>
<organism evidence="13 14">
    <name type="scientific">Nocardia seriolae</name>
    <dbReference type="NCBI Taxonomy" id="37332"/>
    <lineage>
        <taxon>Bacteria</taxon>
        <taxon>Bacillati</taxon>
        <taxon>Actinomycetota</taxon>
        <taxon>Actinomycetes</taxon>
        <taxon>Mycobacteriales</taxon>
        <taxon>Nocardiaceae</taxon>
        <taxon>Nocardia</taxon>
    </lineage>
</organism>
<feature type="binding site" evidence="11">
    <location>
        <begin position="258"/>
        <end position="260"/>
    </location>
    <ligand>
        <name>FMN</name>
        <dbReference type="ChEBI" id="CHEBI:58210"/>
    </ligand>
</feature>
<keyword evidence="6 11" id="KW-0460">Magnesium</keyword>
<keyword evidence="4 11" id="KW-0288">FMN</keyword>
<dbReference type="GO" id="GO:0004452">
    <property type="term" value="F:isopentenyl-diphosphate delta-isomerase activity"/>
    <property type="evidence" value="ECO:0007669"/>
    <property type="project" value="UniProtKB-UniRule"/>
</dbReference>
<dbReference type="CDD" id="cd02811">
    <property type="entry name" value="IDI-2_FMN"/>
    <property type="match status" value="1"/>
</dbReference>